<gene>
    <name evidence="6" type="ORF">ACFSAS_18210</name>
</gene>
<evidence type="ECO:0000259" key="5">
    <source>
        <dbReference type="PROSITE" id="PS50111"/>
    </source>
</evidence>
<dbReference type="InterPro" id="IPR004089">
    <property type="entry name" value="MCPsignal_dom"/>
</dbReference>
<accession>A0ABD6E6G8</accession>
<dbReference type="PROSITE" id="PS50111">
    <property type="entry name" value="CHEMOTAXIS_TRANSDUC_2"/>
    <property type="match status" value="1"/>
</dbReference>
<feature type="domain" description="Methyl-accepting transducer" evidence="5">
    <location>
        <begin position="21"/>
        <end position="189"/>
    </location>
</feature>
<name>A0ABD6E6G8_9EURY</name>
<protein>
    <submittedName>
        <fullName evidence="6">Methyl-accepting chemotaxis protein</fullName>
    </submittedName>
</protein>
<evidence type="ECO:0000256" key="1">
    <source>
        <dbReference type="ARBA" id="ARBA00023224"/>
    </source>
</evidence>
<proteinExistence type="inferred from homology"/>
<sequence length="189" mass="20510">MSSQKPENEGGNRPPTELVHEISSVIEDIDTIAERGHQKASSTEENLEEIAVRASEARQSIAELNETLDRIYDIVDLIDDVADKTDVLALNASIEAARAGGEGDGFAVVADEVKQLAQKTHDQTEEIEAFVATIESDLDQSVETLEHVNKSISEAIGVSQGASSSLSEIQQRIDSFQNTEGENWDTSLD</sequence>
<dbReference type="Proteomes" id="UP001597092">
    <property type="component" value="Unassembled WGS sequence"/>
</dbReference>
<keyword evidence="1 3" id="KW-0807">Transducer</keyword>
<evidence type="ECO:0000256" key="3">
    <source>
        <dbReference type="PROSITE-ProRule" id="PRU00284"/>
    </source>
</evidence>
<dbReference type="PANTHER" id="PTHR32089:SF112">
    <property type="entry name" value="LYSOZYME-LIKE PROTEIN-RELATED"/>
    <property type="match status" value="1"/>
</dbReference>
<reference evidence="6 7" key="1">
    <citation type="journal article" date="2019" name="Int. J. Syst. Evol. Microbiol.">
        <title>The Global Catalogue of Microorganisms (GCM) 10K type strain sequencing project: providing services to taxonomists for standard genome sequencing and annotation.</title>
        <authorList>
            <consortium name="The Broad Institute Genomics Platform"/>
            <consortium name="The Broad Institute Genome Sequencing Center for Infectious Disease"/>
            <person name="Wu L."/>
            <person name="Ma J."/>
        </authorList>
    </citation>
    <scope>NUCLEOTIDE SEQUENCE [LARGE SCALE GENOMIC DNA]</scope>
    <source>
        <strain evidence="6 7">CGMCC 1.10387</strain>
    </source>
</reference>
<dbReference type="SUPFAM" id="SSF58104">
    <property type="entry name" value="Methyl-accepting chemotaxis protein (MCP) signaling domain"/>
    <property type="match status" value="1"/>
</dbReference>
<dbReference type="Gene3D" id="1.10.287.950">
    <property type="entry name" value="Methyl-accepting chemotaxis protein"/>
    <property type="match status" value="1"/>
</dbReference>
<keyword evidence="7" id="KW-1185">Reference proteome</keyword>
<evidence type="ECO:0000256" key="2">
    <source>
        <dbReference type="ARBA" id="ARBA00029447"/>
    </source>
</evidence>
<dbReference type="RefSeq" id="WP_256309042.1">
    <property type="nucleotide sequence ID" value="NZ_JANHAW010000004.1"/>
</dbReference>
<dbReference type="SMART" id="SM00283">
    <property type="entry name" value="MA"/>
    <property type="match status" value="1"/>
</dbReference>
<dbReference type="AlphaFoldDB" id="A0ABD6E6G8"/>
<evidence type="ECO:0000313" key="6">
    <source>
        <dbReference type="EMBL" id="MFD1687523.1"/>
    </source>
</evidence>
<dbReference type="EMBL" id="JBHUDP010000014">
    <property type="protein sequence ID" value="MFD1687523.1"/>
    <property type="molecule type" value="Genomic_DNA"/>
</dbReference>
<feature type="region of interest" description="Disordered" evidence="4">
    <location>
        <begin position="169"/>
        <end position="189"/>
    </location>
</feature>
<comment type="similarity">
    <text evidence="2">Belongs to the methyl-accepting chemotaxis (MCP) protein family.</text>
</comment>
<organism evidence="6 7">
    <name type="scientific">Halobellus litoreus</name>
    <dbReference type="NCBI Taxonomy" id="755310"/>
    <lineage>
        <taxon>Archaea</taxon>
        <taxon>Methanobacteriati</taxon>
        <taxon>Methanobacteriota</taxon>
        <taxon>Stenosarchaea group</taxon>
        <taxon>Halobacteria</taxon>
        <taxon>Halobacteriales</taxon>
        <taxon>Haloferacaceae</taxon>
        <taxon>Halobellus</taxon>
    </lineage>
</organism>
<comment type="caution">
    <text evidence="6">The sequence shown here is derived from an EMBL/GenBank/DDBJ whole genome shotgun (WGS) entry which is preliminary data.</text>
</comment>
<dbReference type="GO" id="GO:0007165">
    <property type="term" value="P:signal transduction"/>
    <property type="evidence" value="ECO:0007669"/>
    <property type="project" value="UniProtKB-KW"/>
</dbReference>
<dbReference type="Pfam" id="PF00015">
    <property type="entry name" value="MCPsignal"/>
    <property type="match status" value="1"/>
</dbReference>
<dbReference type="PANTHER" id="PTHR32089">
    <property type="entry name" value="METHYL-ACCEPTING CHEMOTAXIS PROTEIN MCPB"/>
    <property type="match status" value="1"/>
</dbReference>
<evidence type="ECO:0000313" key="7">
    <source>
        <dbReference type="Proteomes" id="UP001597092"/>
    </source>
</evidence>
<evidence type="ECO:0000256" key="4">
    <source>
        <dbReference type="SAM" id="MobiDB-lite"/>
    </source>
</evidence>